<evidence type="ECO:0000313" key="3">
    <source>
        <dbReference type="EMBL" id="GMG83975.1"/>
    </source>
</evidence>
<evidence type="ECO:0000256" key="1">
    <source>
        <dbReference type="SAM" id="SignalP"/>
    </source>
</evidence>
<organism evidence="3 4">
    <name type="scientific">Paralimibaculum aggregatum</name>
    <dbReference type="NCBI Taxonomy" id="3036245"/>
    <lineage>
        <taxon>Bacteria</taxon>
        <taxon>Pseudomonadati</taxon>
        <taxon>Pseudomonadota</taxon>
        <taxon>Alphaproteobacteria</taxon>
        <taxon>Rhodobacterales</taxon>
        <taxon>Paracoccaceae</taxon>
        <taxon>Paralimibaculum</taxon>
    </lineage>
</organism>
<keyword evidence="4" id="KW-1185">Reference proteome</keyword>
<dbReference type="EMBL" id="BSYI01000027">
    <property type="protein sequence ID" value="GMG83975.1"/>
    <property type="molecule type" value="Genomic_DNA"/>
</dbReference>
<gene>
    <name evidence="3" type="ORF">LNKW23_31890</name>
</gene>
<comment type="caution">
    <text evidence="3">The sequence shown here is derived from an EMBL/GenBank/DDBJ whole genome shotgun (WGS) entry which is preliminary data.</text>
</comment>
<reference evidence="3 4" key="1">
    <citation type="submission" date="2023-04" db="EMBL/GenBank/DDBJ databases">
        <title>Marinoamorphus aggregata gen. nov., sp. Nov., isolate from tissue of brittle star Ophioplocus japonicus.</title>
        <authorList>
            <person name="Kawano K."/>
            <person name="Sawayama S."/>
            <person name="Nakagawa S."/>
        </authorList>
    </citation>
    <scope>NUCLEOTIDE SEQUENCE [LARGE SCALE GENOMIC DNA]</scope>
    <source>
        <strain evidence="3 4">NKW23</strain>
    </source>
</reference>
<feature type="chain" id="PRO_5047244172" description="YHYH domain-containing protein" evidence="1">
    <location>
        <begin position="30"/>
        <end position="341"/>
    </location>
</feature>
<dbReference type="Pfam" id="PF14240">
    <property type="entry name" value="YHYH"/>
    <property type="match status" value="1"/>
</dbReference>
<dbReference type="Proteomes" id="UP001239909">
    <property type="component" value="Unassembled WGS sequence"/>
</dbReference>
<evidence type="ECO:0000259" key="2">
    <source>
        <dbReference type="Pfam" id="PF14240"/>
    </source>
</evidence>
<accession>A0ABQ6LNW9</accession>
<protein>
    <recommendedName>
        <fullName evidence="2">YHYH domain-containing protein</fullName>
    </recommendedName>
</protein>
<name>A0ABQ6LNW9_9RHOB</name>
<keyword evidence="1" id="KW-0732">Signal</keyword>
<feature type="domain" description="YHYH" evidence="2">
    <location>
        <begin position="174"/>
        <end position="276"/>
    </location>
</feature>
<dbReference type="InterPro" id="IPR025924">
    <property type="entry name" value="YHYH_dom"/>
</dbReference>
<evidence type="ECO:0000313" key="4">
    <source>
        <dbReference type="Proteomes" id="UP001239909"/>
    </source>
</evidence>
<feature type="signal peptide" evidence="1">
    <location>
        <begin position="1"/>
        <end position="29"/>
    </location>
</feature>
<proteinExistence type="predicted"/>
<sequence length="341" mass="35652">MGETQMRTFQRVGYLAVAGAIALSTAASAHDDRLSRIAAFFAPADILSGPEIVDCTLSGGTRTRCFRITVTPTPQDYTPGPWCPTHVGDGADAGGIWFADGGMVDVDGAFIRSLAERYGDSNWQLYDPETGDVRFTGTLEACQAAARPDVDPAYRNTCVQCLPEYMPEDAVSTYTIPLEPVPVSRPPRRLRGPAGLARNGVRLDGPAPVEAILGAYTIAPLDDCGGHVNLHAGYHYHAVTDCLTGAPNGSDPARGTAEAGHGTEIGIAMDGYAIFPHLTGDGRAPEGLDACNGHDADGIGYHYHAGAAGANAILGCHVAETGCASEDSTATCDATRRPPRP</sequence>